<organism evidence="1 2">
    <name type="scientific">Chryseobacterium panacisoli</name>
    <dbReference type="NCBI Taxonomy" id="1807141"/>
    <lineage>
        <taxon>Bacteria</taxon>
        <taxon>Pseudomonadati</taxon>
        <taxon>Bacteroidota</taxon>
        <taxon>Flavobacteriia</taxon>
        <taxon>Flavobacteriales</taxon>
        <taxon>Weeksellaceae</taxon>
        <taxon>Chryseobacterium group</taxon>
        <taxon>Chryseobacterium</taxon>
    </lineage>
</organism>
<dbReference type="OrthoDB" id="799937at2"/>
<proteinExistence type="predicted"/>
<keyword evidence="1" id="KW-0614">Plasmid</keyword>
<sequence>MENLKDIHIGFFIRQSTIEYKIDSSRICNFFKCTDADVEQMFRSASLDTRILLKWSKLLDYDFFRLYSHHLILYSPTKTGNSRSTRDKPCTKLPQFRKNIYTREIIEHIIEVISSNQMTKEQVINEYRIPRTTLHKWLQKYRI</sequence>
<evidence type="ECO:0000313" key="2">
    <source>
        <dbReference type="Proteomes" id="UP000323884"/>
    </source>
</evidence>
<dbReference type="SUPFAM" id="SSF46689">
    <property type="entry name" value="Homeodomain-like"/>
    <property type="match status" value="1"/>
</dbReference>
<dbReference type="AlphaFoldDB" id="A0A5D8ZYP5"/>
<dbReference type="InterPro" id="IPR009057">
    <property type="entry name" value="Homeodomain-like_sf"/>
</dbReference>
<dbReference type="EMBL" id="VTRU01000001">
    <property type="protein sequence ID" value="TZF99383.1"/>
    <property type="molecule type" value="Genomic_DNA"/>
</dbReference>
<gene>
    <name evidence="1" type="ORF">FW781_05510</name>
</gene>
<reference evidence="1 2" key="1">
    <citation type="submission" date="2019-08" db="EMBL/GenBank/DDBJ databases">
        <title>Draft genome sequence of Chryseobacterium sp. Gsoil 183.</title>
        <authorList>
            <person name="Im W.-T."/>
        </authorList>
    </citation>
    <scope>NUCLEOTIDE SEQUENCE [LARGE SCALE GENOMIC DNA]</scope>
    <source>
        <strain evidence="1 2">Gsoil 183</strain>
        <plasmid evidence="1">unnamed1</plasmid>
    </source>
</reference>
<comment type="caution">
    <text evidence="1">The sequence shown here is derived from an EMBL/GenBank/DDBJ whole genome shotgun (WGS) entry which is preliminary data.</text>
</comment>
<name>A0A5D8ZYP5_9FLAO</name>
<dbReference type="Proteomes" id="UP000323884">
    <property type="component" value="Unassembled WGS sequence"/>
</dbReference>
<evidence type="ECO:0000313" key="1">
    <source>
        <dbReference type="EMBL" id="TZF99383.1"/>
    </source>
</evidence>
<accession>A0A5D8ZYP5</accession>
<keyword evidence="2" id="KW-1185">Reference proteome</keyword>
<geneLocation type="plasmid" evidence="1">
    <name>unnamed1</name>
</geneLocation>
<protein>
    <submittedName>
        <fullName evidence="1">Transposase</fullName>
    </submittedName>
</protein>